<reference evidence="1 2" key="1">
    <citation type="submission" date="2013-12" db="EMBL/GenBank/DDBJ databases">
        <title>Draft genome of the parsitic nematode Ancylostoma duodenale.</title>
        <authorList>
            <person name="Mitreva M."/>
        </authorList>
    </citation>
    <scope>NUCLEOTIDE SEQUENCE [LARGE SCALE GENOMIC DNA]</scope>
    <source>
        <strain evidence="1 2">Zhejiang</strain>
    </source>
</reference>
<evidence type="ECO:0000313" key="1">
    <source>
        <dbReference type="EMBL" id="KIH58260.1"/>
    </source>
</evidence>
<protein>
    <submittedName>
        <fullName evidence="1">Uncharacterized protein</fullName>
    </submittedName>
</protein>
<dbReference type="AlphaFoldDB" id="A0A0C2GB89"/>
<dbReference type="Proteomes" id="UP000054047">
    <property type="component" value="Unassembled WGS sequence"/>
</dbReference>
<dbReference type="OrthoDB" id="5970528at2759"/>
<name>A0A0C2GB89_9BILA</name>
<evidence type="ECO:0000313" key="2">
    <source>
        <dbReference type="Proteomes" id="UP000054047"/>
    </source>
</evidence>
<keyword evidence="2" id="KW-1185">Reference proteome</keyword>
<sequence>MVPQVFGRANSESTRLALCPTSHGKRVKRGDSNGLMDASLRSHRVQACDGEKVTLHCPRNTHIMIETGYVGSAPVSHNTCVSPTLKPSAVFIRSWLLLSTTGVGRKTMKQEVVSVQHLRWCWTFLAQDRVSPYSD</sequence>
<dbReference type="EMBL" id="KN733329">
    <property type="protein sequence ID" value="KIH58260.1"/>
    <property type="molecule type" value="Genomic_DNA"/>
</dbReference>
<gene>
    <name evidence="1" type="ORF">ANCDUO_11536</name>
</gene>
<proteinExistence type="predicted"/>
<accession>A0A0C2GB89</accession>
<organism evidence="1 2">
    <name type="scientific">Ancylostoma duodenale</name>
    <dbReference type="NCBI Taxonomy" id="51022"/>
    <lineage>
        <taxon>Eukaryota</taxon>
        <taxon>Metazoa</taxon>
        <taxon>Ecdysozoa</taxon>
        <taxon>Nematoda</taxon>
        <taxon>Chromadorea</taxon>
        <taxon>Rhabditida</taxon>
        <taxon>Rhabditina</taxon>
        <taxon>Rhabditomorpha</taxon>
        <taxon>Strongyloidea</taxon>
        <taxon>Ancylostomatidae</taxon>
        <taxon>Ancylostomatinae</taxon>
        <taxon>Ancylostoma</taxon>
    </lineage>
</organism>